<keyword evidence="9" id="KW-1185">Reference proteome</keyword>
<dbReference type="GO" id="GO:0003677">
    <property type="term" value="F:DNA binding"/>
    <property type="evidence" value="ECO:0007669"/>
    <property type="project" value="UniProtKB-KW"/>
</dbReference>
<evidence type="ECO:0000256" key="5">
    <source>
        <dbReference type="ARBA" id="ARBA00023242"/>
    </source>
</evidence>
<accession>A0AAD8NVF3</accession>
<evidence type="ECO:0000256" key="2">
    <source>
        <dbReference type="ARBA" id="ARBA00023015"/>
    </source>
</evidence>
<keyword evidence="2" id="KW-0805">Transcription regulation</keyword>
<dbReference type="SUPFAM" id="SSF101936">
    <property type="entry name" value="DNA-binding pseudobarrel domain"/>
    <property type="match status" value="1"/>
</dbReference>
<sequence length="327" mass="37434">MQTSPYYDDSDVGANEHYVQTMQTSPFYGDPDVGENEHDVQTLQTSPYYGDPDVGANEHHVQTLQTSPYYGDSDVGANEHHVQTMQTSPYSGDPDVGASANTVQTSVYEDSKKLQAKLARANRKQVLANKKANPSSSSSRRQNKKTYSVSIKGSDQDDYFLYTQENVKLELLTGKVLTSSDVGDLGRILLPKREVEQNLPGLATQEGVEIVLREVFSNTEWRMKYRFWANHKGNIYLFDQCAEFVKKNSLEAGDHLKIYQDEQRNLYFAVKKKDKRTIEPIDFQDNESESYLNRMFEATQEEDPSWRELMEELDSEEHDNGKMINFM</sequence>
<evidence type="ECO:0000313" key="8">
    <source>
        <dbReference type="EMBL" id="KAK1422778.1"/>
    </source>
</evidence>
<organism evidence="8 9">
    <name type="scientific">Tagetes erecta</name>
    <name type="common">African marigold</name>
    <dbReference type="NCBI Taxonomy" id="13708"/>
    <lineage>
        <taxon>Eukaryota</taxon>
        <taxon>Viridiplantae</taxon>
        <taxon>Streptophyta</taxon>
        <taxon>Embryophyta</taxon>
        <taxon>Tracheophyta</taxon>
        <taxon>Spermatophyta</taxon>
        <taxon>Magnoliopsida</taxon>
        <taxon>eudicotyledons</taxon>
        <taxon>Gunneridae</taxon>
        <taxon>Pentapetalae</taxon>
        <taxon>asterids</taxon>
        <taxon>campanulids</taxon>
        <taxon>Asterales</taxon>
        <taxon>Asteraceae</taxon>
        <taxon>Asteroideae</taxon>
        <taxon>Heliantheae alliance</taxon>
        <taxon>Tageteae</taxon>
        <taxon>Tagetes</taxon>
    </lineage>
</organism>
<name>A0AAD8NVF3_TARER</name>
<dbReference type="PANTHER" id="PTHR31140:SF81">
    <property type="entry name" value="B3 DOMAIN-CONTAINING TRANSCRIPTION FACTOR ABI3"/>
    <property type="match status" value="1"/>
</dbReference>
<protein>
    <recommendedName>
        <fullName evidence="7">TF-B3 domain-containing protein</fullName>
    </recommendedName>
</protein>
<dbReference type="PROSITE" id="PS50863">
    <property type="entry name" value="B3"/>
    <property type="match status" value="1"/>
</dbReference>
<comment type="subcellular location">
    <subcellularLocation>
        <location evidence="1">Nucleus</location>
    </subcellularLocation>
</comment>
<dbReference type="CDD" id="cd10017">
    <property type="entry name" value="B3_DNA"/>
    <property type="match status" value="1"/>
</dbReference>
<evidence type="ECO:0000259" key="7">
    <source>
        <dbReference type="PROSITE" id="PS50863"/>
    </source>
</evidence>
<keyword evidence="4" id="KW-0804">Transcription</keyword>
<keyword evidence="5" id="KW-0539">Nucleus</keyword>
<dbReference type="EMBL" id="JAUHHV010000005">
    <property type="protein sequence ID" value="KAK1422778.1"/>
    <property type="molecule type" value="Genomic_DNA"/>
</dbReference>
<evidence type="ECO:0000256" key="4">
    <source>
        <dbReference type="ARBA" id="ARBA00023163"/>
    </source>
</evidence>
<dbReference type="Gene3D" id="2.40.330.10">
    <property type="entry name" value="DNA-binding pseudobarrel domain"/>
    <property type="match status" value="1"/>
</dbReference>
<dbReference type="Pfam" id="PF02362">
    <property type="entry name" value="B3"/>
    <property type="match status" value="1"/>
</dbReference>
<reference evidence="8" key="1">
    <citation type="journal article" date="2023" name="bioRxiv">
        <title>Improved chromosome-level genome assembly for marigold (Tagetes erecta).</title>
        <authorList>
            <person name="Jiang F."/>
            <person name="Yuan L."/>
            <person name="Wang S."/>
            <person name="Wang H."/>
            <person name="Xu D."/>
            <person name="Wang A."/>
            <person name="Fan W."/>
        </authorList>
    </citation>
    <scope>NUCLEOTIDE SEQUENCE</scope>
    <source>
        <strain evidence="8">WSJ</strain>
        <tissue evidence="8">Leaf</tissue>
    </source>
</reference>
<dbReference type="GO" id="GO:0003700">
    <property type="term" value="F:DNA-binding transcription factor activity"/>
    <property type="evidence" value="ECO:0007669"/>
    <property type="project" value="InterPro"/>
</dbReference>
<dbReference type="InterPro" id="IPR015300">
    <property type="entry name" value="DNA-bd_pseudobarrel_sf"/>
</dbReference>
<dbReference type="InterPro" id="IPR044800">
    <property type="entry name" value="LEC2-like"/>
</dbReference>
<evidence type="ECO:0000256" key="3">
    <source>
        <dbReference type="ARBA" id="ARBA00023125"/>
    </source>
</evidence>
<gene>
    <name evidence="8" type="ORF">QVD17_18064</name>
</gene>
<dbReference type="GO" id="GO:0005634">
    <property type="term" value="C:nucleus"/>
    <property type="evidence" value="ECO:0007669"/>
    <property type="project" value="UniProtKB-SubCell"/>
</dbReference>
<dbReference type="AlphaFoldDB" id="A0AAD8NVF3"/>
<feature type="region of interest" description="Disordered" evidence="6">
    <location>
        <begin position="1"/>
        <end position="56"/>
    </location>
</feature>
<dbReference type="InterPro" id="IPR003340">
    <property type="entry name" value="B3_DNA-bd"/>
</dbReference>
<dbReference type="SMART" id="SM01019">
    <property type="entry name" value="B3"/>
    <property type="match status" value="1"/>
</dbReference>
<feature type="domain" description="TF-B3" evidence="7">
    <location>
        <begin position="173"/>
        <end position="274"/>
    </location>
</feature>
<proteinExistence type="predicted"/>
<evidence type="ECO:0000313" key="9">
    <source>
        <dbReference type="Proteomes" id="UP001229421"/>
    </source>
</evidence>
<comment type="caution">
    <text evidence="8">The sequence shown here is derived from an EMBL/GenBank/DDBJ whole genome shotgun (WGS) entry which is preliminary data.</text>
</comment>
<feature type="region of interest" description="Disordered" evidence="6">
    <location>
        <begin position="122"/>
        <end position="149"/>
    </location>
</feature>
<dbReference type="PANTHER" id="PTHR31140">
    <property type="entry name" value="B3 DOMAIN-CONTAINING TRANSCRIPTION FACTOR ABI3"/>
    <property type="match status" value="1"/>
</dbReference>
<evidence type="ECO:0000256" key="1">
    <source>
        <dbReference type="ARBA" id="ARBA00004123"/>
    </source>
</evidence>
<keyword evidence="3" id="KW-0238">DNA-binding</keyword>
<dbReference type="Proteomes" id="UP001229421">
    <property type="component" value="Unassembled WGS sequence"/>
</dbReference>
<evidence type="ECO:0000256" key="6">
    <source>
        <dbReference type="SAM" id="MobiDB-lite"/>
    </source>
</evidence>